<dbReference type="OMA" id="HRGRRIC"/>
<organism evidence="2 3">
    <name type="scientific">Oryza rufipogon</name>
    <name type="common">Brownbeard rice</name>
    <name type="synonym">Asian wild rice</name>
    <dbReference type="NCBI Taxonomy" id="4529"/>
    <lineage>
        <taxon>Eukaryota</taxon>
        <taxon>Viridiplantae</taxon>
        <taxon>Streptophyta</taxon>
        <taxon>Embryophyta</taxon>
        <taxon>Tracheophyta</taxon>
        <taxon>Spermatophyta</taxon>
        <taxon>Magnoliopsida</taxon>
        <taxon>Liliopsida</taxon>
        <taxon>Poales</taxon>
        <taxon>Poaceae</taxon>
        <taxon>BOP clade</taxon>
        <taxon>Oryzoideae</taxon>
        <taxon>Oryzeae</taxon>
        <taxon>Oryzinae</taxon>
        <taxon>Oryza</taxon>
    </lineage>
</organism>
<keyword evidence="3" id="KW-1185">Reference proteome</keyword>
<dbReference type="Gramene" id="ORUFI09G13300.1">
    <property type="protein sequence ID" value="ORUFI09G13300.1"/>
    <property type="gene ID" value="ORUFI09G13300"/>
</dbReference>
<name>A0A0E0QS71_ORYRU</name>
<reference evidence="2" key="2">
    <citation type="submission" date="2015-06" db="UniProtKB">
        <authorList>
            <consortium name="EnsemblPlants"/>
        </authorList>
    </citation>
    <scope>IDENTIFICATION</scope>
</reference>
<protein>
    <submittedName>
        <fullName evidence="2">Uncharacterized protein</fullName>
    </submittedName>
</protein>
<evidence type="ECO:0000313" key="2">
    <source>
        <dbReference type="EnsemblPlants" id="ORUFI09G13300.1"/>
    </source>
</evidence>
<proteinExistence type="predicted"/>
<evidence type="ECO:0000256" key="1">
    <source>
        <dbReference type="SAM" id="MobiDB-lite"/>
    </source>
</evidence>
<dbReference type="EnsemblPlants" id="ORUFI09G13300.1">
    <property type="protein sequence ID" value="ORUFI09G13300.1"/>
    <property type="gene ID" value="ORUFI09G13300"/>
</dbReference>
<dbReference type="HOGENOM" id="CLU_1790040_0_0_1"/>
<accession>A0A0E0QS71</accession>
<feature type="region of interest" description="Disordered" evidence="1">
    <location>
        <begin position="105"/>
        <end position="146"/>
    </location>
</feature>
<reference evidence="3" key="1">
    <citation type="submission" date="2013-06" db="EMBL/GenBank/DDBJ databases">
        <authorList>
            <person name="Zhao Q."/>
        </authorList>
    </citation>
    <scope>NUCLEOTIDE SEQUENCE</scope>
    <source>
        <strain evidence="3">cv. W1943</strain>
    </source>
</reference>
<evidence type="ECO:0000313" key="3">
    <source>
        <dbReference type="Proteomes" id="UP000008022"/>
    </source>
</evidence>
<dbReference type="Proteomes" id="UP000008022">
    <property type="component" value="Unassembled WGS sequence"/>
</dbReference>
<sequence length="146" mass="15890">MPITEYGGAQGNGAAAAVARGAAAVPPAHRGRRICGGGCSLLLQWEDLWRRLLAVAAARREERWRRLLAPLGAERGVLAAAAHRRWARRGARGAGAWRRKSRRVAQLAAGRDAAQELGAAGARRRPTQREGHDQRRGEKEAVERRP</sequence>
<feature type="compositionally biased region" description="Basic and acidic residues" evidence="1">
    <location>
        <begin position="127"/>
        <end position="146"/>
    </location>
</feature>
<dbReference type="AlphaFoldDB" id="A0A0E0QS71"/>